<sequence>MVTLTCEFFLLLLRRNVSILNHPESKFQKGKVLNLKEKHSNFHNFLITYGAFVLITTISDLFYLLNRKPTLMLKLRALDLIKSSSYYITYHCTEPDRYR</sequence>
<keyword evidence="1" id="KW-1133">Transmembrane helix</keyword>
<evidence type="ECO:0000256" key="1">
    <source>
        <dbReference type="SAM" id="Phobius"/>
    </source>
</evidence>
<keyword evidence="1" id="KW-0812">Transmembrane</keyword>
<organism evidence="2">
    <name type="scientific">Cacopsylla melanoneura</name>
    <dbReference type="NCBI Taxonomy" id="428564"/>
    <lineage>
        <taxon>Eukaryota</taxon>
        <taxon>Metazoa</taxon>
        <taxon>Ecdysozoa</taxon>
        <taxon>Arthropoda</taxon>
        <taxon>Hexapoda</taxon>
        <taxon>Insecta</taxon>
        <taxon>Pterygota</taxon>
        <taxon>Neoptera</taxon>
        <taxon>Paraneoptera</taxon>
        <taxon>Hemiptera</taxon>
        <taxon>Sternorrhyncha</taxon>
        <taxon>Psylloidea</taxon>
        <taxon>Psyllidae</taxon>
        <taxon>Psyllinae</taxon>
        <taxon>Cacopsylla</taxon>
    </lineage>
</organism>
<evidence type="ECO:0000313" key="2">
    <source>
        <dbReference type="EMBL" id="CAG6620633.1"/>
    </source>
</evidence>
<name>A0A8D8Q131_9HEMI</name>
<dbReference type="EMBL" id="HBUF01048165">
    <property type="protein sequence ID" value="CAG6620633.1"/>
    <property type="molecule type" value="Transcribed_RNA"/>
</dbReference>
<reference evidence="2" key="1">
    <citation type="submission" date="2021-05" db="EMBL/GenBank/DDBJ databases">
        <authorList>
            <person name="Alioto T."/>
            <person name="Alioto T."/>
            <person name="Gomez Garrido J."/>
        </authorList>
    </citation>
    <scope>NUCLEOTIDE SEQUENCE</scope>
</reference>
<proteinExistence type="predicted"/>
<keyword evidence="1" id="KW-0472">Membrane</keyword>
<feature type="transmembrane region" description="Helical" evidence="1">
    <location>
        <begin position="45"/>
        <end position="65"/>
    </location>
</feature>
<dbReference type="AlphaFoldDB" id="A0A8D8Q131"/>
<protein>
    <submittedName>
        <fullName evidence="2">Uncharacterized protein</fullName>
    </submittedName>
</protein>
<accession>A0A8D8Q131</accession>